<dbReference type="RefSeq" id="WP_364369875.1">
    <property type="nucleotide sequence ID" value="NZ_JBHMCF010000034.1"/>
</dbReference>
<keyword evidence="2" id="KW-0503">Monooxygenase</keyword>
<organism evidence="3 4">
    <name type="scientific">Nonomuraea salmonea</name>
    <dbReference type="NCBI Taxonomy" id="46181"/>
    <lineage>
        <taxon>Bacteria</taxon>
        <taxon>Bacillati</taxon>
        <taxon>Actinomycetota</taxon>
        <taxon>Actinomycetes</taxon>
        <taxon>Streptosporangiales</taxon>
        <taxon>Streptosporangiaceae</taxon>
        <taxon>Nonomuraea</taxon>
    </lineage>
</organism>
<dbReference type="InterPro" id="IPR017972">
    <property type="entry name" value="Cyt_P450_CS"/>
</dbReference>
<protein>
    <submittedName>
        <fullName evidence="3">Cytochrome P450</fullName>
    </submittedName>
</protein>
<dbReference type="PANTHER" id="PTHR46696:SF1">
    <property type="entry name" value="CYTOCHROME P450 YJIB-RELATED"/>
    <property type="match status" value="1"/>
</dbReference>
<evidence type="ECO:0000313" key="3">
    <source>
        <dbReference type="EMBL" id="MFB9473469.1"/>
    </source>
</evidence>
<dbReference type="InterPro" id="IPR036396">
    <property type="entry name" value="Cyt_P450_sf"/>
</dbReference>
<keyword evidence="4" id="KW-1185">Reference proteome</keyword>
<evidence type="ECO:0000313" key="4">
    <source>
        <dbReference type="Proteomes" id="UP001589568"/>
    </source>
</evidence>
<keyword evidence="2" id="KW-0349">Heme</keyword>
<gene>
    <name evidence="3" type="ORF">ACFFR3_28580</name>
</gene>
<dbReference type="EMBL" id="JBHMCF010000034">
    <property type="protein sequence ID" value="MFB9473469.1"/>
    <property type="molecule type" value="Genomic_DNA"/>
</dbReference>
<dbReference type="CDD" id="cd11029">
    <property type="entry name" value="CYP107-like"/>
    <property type="match status" value="1"/>
</dbReference>
<dbReference type="PROSITE" id="PS00086">
    <property type="entry name" value="CYTOCHROME_P450"/>
    <property type="match status" value="1"/>
</dbReference>
<accession>A0ABV5NUX7</accession>
<reference evidence="3 4" key="1">
    <citation type="submission" date="2024-09" db="EMBL/GenBank/DDBJ databases">
        <authorList>
            <person name="Sun Q."/>
            <person name="Mori K."/>
        </authorList>
    </citation>
    <scope>NUCLEOTIDE SEQUENCE [LARGE SCALE GENOMIC DNA]</scope>
    <source>
        <strain evidence="3 4">JCM 3324</strain>
    </source>
</reference>
<evidence type="ECO:0000256" key="1">
    <source>
        <dbReference type="ARBA" id="ARBA00010617"/>
    </source>
</evidence>
<keyword evidence="2" id="KW-0560">Oxidoreductase</keyword>
<evidence type="ECO:0000256" key="2">
    <source>
        <dbReference type="RuleBase" id="RU000461"/>
    </source>
</evidence>
<dbReference type="InterPro" id="IPR002397">
    <property type="entry name" value="Cyt_P450_B"/>
</dbReference>
<dbReference type="SUPFAM" id="SSF48264">
    <property type="entry name" value="Cytochrome P450"/>
    <property type="match status" value="1"/>
</dbReference>
<comment type="caution">
    <text evidence="3">The sequence shown here is derived from an EMBL/GenBank/DDBJ whole genome shotgun (WGS) entry which is preliminary data.</text>
</comment>
<proteinExistence type="inferred from homology"/>
<comment type="similarity">
    <text evidence="1 2">Belongs to the cytochrome P450 family.</text>
</comment>
<dbReference type="Proteomes" id="UP001589568">
    <property type="component" value="Unassembled WGS sequence"/>
</dbReference>
<dbReference type="InterPro" id="IPR001128">
    <property type="entry name" value="Cyt_P450"/>
</dbReference>
<name>A0ABV5NUX7_9ACTN</name>
<dbReference type="PANTHER" id="PTHR46696">
    <property type="entry name" value="P450, PUTATIVE (EUROFUNG)-RELATED"/>
    <property type="match status" value="1"/>
</dbReference>
<keyword evidence="2" id="KW-0479">Metal-binding</keyword>
<dbReference type="Pfam" id="PF00067">
    <property type="entry name" value="p450"/>
    <property type="match status" value="1"/>
</dbReference>
<dbReference type="PRINTS" id="PR00359">
    <property type="entry name" value="BP450"/>
</dbReference>
<dbReference type="Gene3D" id="1.10.630.10">
    <property type="entry name" value="Cytochrome P450"/>
    <property type="match status" value="1"/>
</dbReference>
<keyword evidence="2" id="KW-0408">Iron</keyword>
<sequence length="361" mass="38969">MSTDRQTVVIEGYKTIRTLLTDARLSSAPPDGQAGFGGRHMLNTDPPDHTRLRKLAQKAFTARQVAALRPRIQQITDALIAGICPQGKADLIGDVAFPLATTVICELLGVPATGRTTFSDWFTAALTPAEAPDADVIVGRALKTLNDYIQTLIDTKRGSGEDTGGDLLTALIHARDGDDALSEEELVATVFLLLGAGHETTVNLIGNAMLALLANPDEYRFLRDRPDLLPSAVEEFLRLDGPVQHATPRIALEDINIDGMTIPAGSRVILKIAAANRDPEIFAEPHRLILDRTGPTHLAFGHGIHHCLGAPLGRLEARIAINTMLTRLPDLQLTGPTVGLHWKPGDFLRGLTTLPVRFTPM</sequence>